<evidence type="ECO:0000313" key="2">
    <source>
        <dbReference type="Proteomes" id="UP000231896"/>
    </source>
</evidence>
<proteinExistence type="predicted"/>
<name>A0A2K8NUT3_9MOLU</name>
<evidence type="ECO:0000313" key="1">
    <source>
        <dbReference type="EMBL" id="ATZ17602.1"/>
    </source>
</evidence>
<dbReference type="KEGG" id="eml:EMELA_v1c00070"/>
<dbReference type="Proteomes" id="UP000231896">
    <property type="component" value="Chromosome"/>
</dbReference>
<dbReference type="AlphaFoldDB" id="A0A2K8NUT3"/>
<dbReference type="STRING" id="1408435.GCA_000685885_00115"/>
<protein>
    <submittedName>
        <fullName evidence="1">Uncharacterized protein</fullName>
    </submittedName>
</protein>
<sequence>MEKIEVNTTEKVKFDLKEKRFLLHEILKKLFQ</sequence>
<dbReference type="EMBL" id="CP024964">
    <property type="protein sequence ID" value="ATZ17602.1"/>
    <property type="molecule type" value="Genomic_DNA"/>
</dbReference>
<reference evidence="1 2" key="1">
    <citation type="submission" date="2017-11" db="EMBL/GenBank/DDBJ databases">
        <title>Genome sequence of Entomoplasma melaleucae M1 (ATCC 49191).</title>
        <authorList>
            <person name="Lo W.-S."/>
            <person name="Gasparich G.E."/>
            <person name="Kuo C.-H."/>
        </authorList>
    </citation>
    <scope>NUCLEOTIDE SEQUENCE [LARGE SCALE GENOMIC DNA]</scope>
    <source>
        <strain evidence="1 2">M1</strain>
    </source>
</reference>
<accession>A0A2K8NUT3</accession>
<keyword evidence="2" id="KW-1185">Reference proteome</keyword>
<organism evidence="1 2">
    <name type="scientific">Mesoplasma melaleucae</name>
    <dbReference type="NCBI Taxonomy" id="81459"/>
    <lineage>
        <taxon>Bacteria</taxon>
        <taxon>Bacillati</taxon>
        <taxon>Mycoplasmatota</taxon>
        <taxon>Mollicutes</taxon>
        <taxon>Entomoplasmatales</taxon>
        <taxon>Entomoplasmataceae</taxon>
        <taxon>Mesoplasma</taxon>
    </lineage>
</organism>
<gene>
    <name evidence="1" type="ORF">EMELA_v1c00070</name>
</gene>